<dbReference type="AlphaFoldDB" id="A0A8D8U748"/>
<sequence>MNDVSGHVQRLLKRSRRYKGSLQLNTQFTRHVSERFQILHVLRDTHEIFVVKRVLGIEHGEHLLVEDAEEIVHHFYQIDISLGEVFLQLFKQVGKQERVLFVDDAVRSLEHVVE</sequence>
<dbReference type="EMBL" id="HBUF01339046">
    <property type="protein sequence ID" value="CAG6699496.1"/>
    <property type="molecule type" value="Transcribed_RNA"/>
</dbReference>
<accession>A0A8D8U748</accession>
<name>A0A8D8U748_9HEMI</name>
<protein>
    <submittedName>
        <fullName evidence="1">Uncharacterized protein</fullName>
    </submittedName>
</protein>
<reference evidence="1" key="1">
    <citation type="submission" date="2021-05" db="EMBL/GenBank/DDBJ databases">
        <authorList>
            <person name="Alioto T."/>
            <person name="Alioto T."/>
            <person name="Gomez Garrido J."/>
        </authorList>
    </citation>
    <scope>NUCLEOTIDE SEQUENCE</scope>
</reference>
<proteinExistence type="predicted"/>
<evidence type="ECO:0000313" key="1">
    <source>
        <dbReference type="EMBL" id="CAG6699496.1"/>
    </source>
</evidence>
<organism evidence="1">
    <name type="scientific">Cacopsylla melanoneura</name>
    <dbReference type="NCBI Taxonomy" id="428564"/>
    <lineage>
        <taxon>Eukaryota</taxon>
        <taxon>Metazoa</taxon>
        <taxon>Ecdysozoa</taxon>
        <taxon>Arthropoda</taxon>
        <taxon>Hexapoda</taxon>
        <taxon>Insecta</taxon>
        <taxon>Pterygota</taxon>
        <taxon>Neoptera</taxon>
        <taxon>Paraneoptera</taxon>
        <taxon>Hemiptera</taxon>
        <taxon>Sternorrhyncha</taxon>
        <taxon>Psylloidea</taxon>
        <taxon>Psyllidae</taxon>
        <taxon>Psyllinae</taxon>
        <taxon>Cacopsylla</taxon>
    </lineage>
</organism>
<dbReference type="EMBL" id="HBUF01339044">
    <property type="protein sequence ID" value="CAG6699485.1"/>
    <property type="molecule type" value="Transcribed_RNA"/>
</dbReference>